<name>A0A1H3QS72_9BURK</name>
<proteinExistence type="predicted"/>
<sequence length="349" mass="37387">MNEALPQPAETDTSWIAEQRTRLLAQRGHAWLLQGPSGLGQYALSLSLVRAWLCESPSPQGACGHCGSCHAIDVRAHADLCVLMPEVQMMALGWPLPEKAQADIDDKKRKPSKEIRVEAMRDAVEFCQRTSARGRGKAVLVYPAEQMNAITANALLKTLEEPPGDARFVLASEASHQLLPTIRSRCLIHTMAWPDQQEALSWLDTQGVPPEAAAVALRAAGGRPGDALALAQSGGGSDMASWSQLPRALAKGDVAALAAYAPPHAVEALQKICHDLMALAAGAAPRYFTPADLPSRPLDMGLLSEWSRTLAQAARTADHPFNAGLMAEALAAEARRVLMSGQPARQRRA</sequence>
<dbReference type="Gene3D" id="3.40.50.300">
    <property type="entry name" value="P-loop containing nucleotide triphosphate hydrolases"/>
    <property type="match status" value="1"/>
</dbReference>
<accession>A0A1H3QS72</accession>
<dbReference type="PANTHER" id="PTHR11669">
    <property type="entry name" value="REPLICATION FACTOR C / DNA POLYMERASE III GAMMA-TAU SUBUNIT"/>
    <property type="match status" value="1"/>
</dbReference>
<dbReference type="PANTHER" id="PTHR11669:SF8">
    <property type="entry name" value="DNA POLYMERASE III SUBUNIT DELTA"/>
    <property type="match status" value="1"/>
</dbReference>
<dbReference type="Proteomes" id="UP000183417">
    <property type="component" value="Unassembled WGS sequence"/>
</dbReference>
<evidence type="ECO:0000313" key="1">
    <source>
        <dbReference type="EMBL" id="SDZ16180.1"/>
    </source>
</evidence>
<dbReference type="AlphaFoldDB" id="A0A1H3QS72"/>
<dbReference type="RefSeq" id="WP_043790344.1">
    <property type="nucleotide sequence ID" value="NZ_CP141274.1"/>
</dbReference>
<dbReference type="SUPFAM" id="SSF52540">
    <property type="entry name" value="P-loop containing nucleoside triphosphate hydrolases"/>
    <property type="match status" value="1"/>
</dbReference>
<dbReference type="EMBL" id="FNPE01000013">
    <property type="protein sequence ID" value="SDZ16180.1"/>
    <property type="molecule type" value="Genomic_DNA"/>
</dbReference>
<dbReference type="InterPro" id="IPR027417">
    <property type="entry name" value="P-loop_NTPase"/>
</dbReference>
<organism evidence="1 2">
    <name type="scientific">Delftia lacustris</name>
    <dbReference type="NCBI Taxonomy" id="558537"/>
    <lineage>
        <taxon>Bacteria</taxon>
        <taxon>Pseudomonadati</taxon>
        <taxon>Pseudomonadota</taxon>
        <taxon>Betaproteobacteria</taxon>
        <taxon>Burkholderiales</taxon>
        <taxon>Comamonadaceae</taxon>
        <taxon>Delftia</taxon>
    </lineage>
</organism>
<dbReference type="GO" id="GO:0006261">
    <property type="term" value="P:DNA-templated DNA replication"/>
    <property type="evidence" value="ECO:0007669"/>
    <property type="project" value="TreeGrafter"/>
</dbReference>
<dbReference type="GO" id="GO:0009360">
    <property type="term" value="C:DNA polymerase III complex"/>
    <property type="evidence" value="ECO:0007669"/>
    <property type="project" value="TreeGrafter"/>
</dbReference>
<dbReference type="GeneID" id="94692831"/>
<gene>
    <name evidence="1" type="ORF">SAMN05421547_113108</name>
</gene>
<dbReference type="Pfam" id="PF13177">
    <property type="entry name" value="DNA_pol3_delta2"/>
    <property type="match status" value="1"/>
</dbReference>
<dbReference type="InterPro" id="IPR050238">
    <property type="entry name" value="DNA_Rep/Repair_Clamp_Loader"/>
</dbReference>
<evidence type="ECO:0000313" key="2">
    <source>
        <dbReference type="Proteomes" id="UP000183417"/>
    </source>
</evidence>
<reference evidence="1 2" key="1">
    <citation type="submission" date="2016-10" db="EMBL/GenBank/DDBJ databases">
        <authorList>
            <person name="de Groot N.N."/>
        </authorList>
    </citation>
    <scope>NUCLEOTIDE SEQUENCE [LARGE SCALE GENOMIC DNA]</scope>
    <source>
        <strain evidence="1 2">LMG 24775</strain>
    </source>
</reference>
<protein>
    <submittedName>
        <fullName evidence="1">DNA polymerase-3 subunit delta</fullName>
    </submittedName>
</protein>